<proteinExistence type="predicted"/>
<gene>
    <name evidence="2" type="ORF">rCG_34760</name>
</gene>
<keyword evidence="1" id="KW-0472">Membrane</keyword>
<accession>A6HF76</accession>
<organism evidence="2 3">
    <name type="scientific">Rattus norvegicus</name>
    <name type="common">Rat</name>
    <dbReference type="NCBI Taxonomy" id="10116"/>
    <lineage>
        <taxon>Eukaryota</taxon>
        <taxon>Metazoa</taxon>
        <taxon>Chordata</taxon>
        <taxon>Craniata</taxon>
        <taxon>Vertebrata</taxon>
        <taxon>Euteleostomi</taxon>
        <taxon>Mammalia</taxon>
        <taxon>Eutheria</taxon>
        <taxon>Euarchontoglires</taxon>
        <taxon>Glires</taxon>
        <taxon>Rodentia</taxon>
        <taxon>Myomorpha</taxon>
        <taxon>Muroidea</taxon>
        <taxon>Muridae</taxon>
        <taxon>Murinae</taxon>
        <taxon>Rattus</taxon>
    </lineage>
</organism>
<reference evidence="2 3" key="1">
    <citation type="submission" date="2005-07" db="EMBL/GenBank/DDBJ databases">
        <authorList>
            <person name="Mural R.J."/>
            <person name="Li P.W."/>
            <person name="Adams M.D."/>
            <person name="Amanatides P.G."/>
            <person name="Baden-Tillson H."/>
            <person name="Barnstead M."/>
            <person name="Chin S.H."/>
            <person name="Dew I."/>
            <person name="Evans C.A."/>
            <person name="Ferriera S."/>
            <person name="Flanigan M."/>
            <person name="Fosler C."/>
            <person name="Glodek A."/>
            <person name="Gu Z."/>
            <person name="Holt R.A."/>
            <person name="Jennings D."/>
            <person name="Kraft C.L."/>
            <person name="Lu F."/>
            <person name="Nguyen T."/>
            <person name="Nusskern D.R."/>
            <person name="Pfannkoch C.M."/>
            <person name="Sitter C."/>
            <person name="Sutton G.G."/>
            <person name="Venter J.C."/>
            <person name="Wang Z."/>
            <person name="Woodage T."/>
            <person name="Zheng X.H."/>
            <person name="Zhong F."/>
        </authorList>
    </citation>
    <scope>NUCLEOTIDE SEQUENCE [LARGE SCALE GENOMIC DNA]</scope>
    <source>
        <strain>BN</strain>
        <strain evidence="3">Sprague-Dawley</strain>
    </source>
</reference>
<name>A6HF76_RAT</name>
<sequence length="89" mass="9828">MYSVETAFELGAFPGFTMCDTILWRHGTVAVSYRLQVALQFNILVGTMFPTLVFSKLSILYTLSTLGACPLSVSVSLVYVSLSLCFYLL</sequence>
<evidence type="ECO:0000256" key="1">
    <source>
        <dbReference type="SAM" id="Phobius"/>
    </source>
</evidence>
<feature type="transmembrane region" description="Helical" evidence="1">
    <location>
        <begin position="59"/>
        <end position="88"/>
    </location>
</feature>
<dbReference type="AlphaFoldDB" id="A6HF76"/>
<dbReference type="EMBL" id="CH473948">
    <property type="protein sequence ID" value="EDM04681.1"/>
    <property type="molecule type" value="Genomic_DNA"/>
</dbReference>
<keyword evidence="1" id="KW-0812">Transmembrane</keyword>
<feature type="non-terminal residue" evidence="2">
    <location>
        <position position="89"/>
    </location>
</feature>
<dbReference type="Proteomes" id="UP000234681">
    <property type="component" value="Chromosome 10"/>
</dbReference>
<evidence type="ECO:0000313" key="3">
    <source>
        <dbReference type="Proteomes" id="UP000234681"/>
    </source>
</evidence>
<evidence type="ECO:0000313" key="2">
    <source>
        <dbReference type="EMBL" id="EDM04681.1"/>
    </source>
</evidence>
<keyword evidence="1" id="KW-1133">Transmembrane helix</keyword>
<protein>
    <submittedName>
        <fullName evidence="2">RCG34760</fullName>
    </submittedName>
</protein>